<keyword evidence="3" id="KW-1133">Transmembrane helix</keyword>
<dbReference type="eggNOG" id="COG4932">
    <property type="taxonomic scope" value="Bacteria"/>
</dbReference>
<dbReference type="Proteomes" id="UP000008722">
    <property type="component" value="Plasmid pOCEPR01"/>
</dbReference>
<evidence type="ECO:0008006" key="6">
    <source>
        <dbReference type="Google" id="ProtNLM"/>
    </source>
</evidence>
<feature type="transmembrane region" description="Helical" evidence="3">
    <location>
        <begin position="12"/>
        <end position="32"/>
    </location>
</feature>
<keyword evidence="3" id="KW-0812">Transmembrane</keyword>
<sequence precursor="true">MLKRQGFTLLEVVLAIALATMAVGVIVSVFGATTVGARITHQAEASSQVMALIEEELEQGNAVLTAGGVWDYGELPAVIPVSRQDLNRYRLEIERQGVESFAGGGDVVRYGILLCSMPVGASEESCSQTVFRAPPPAAATSAGVTTDTASQLYIGGEDPTGSANVVATNGTSTQTYTSYGTYALAAGYTVTGNNVVNASGIRYAPEVASGGGAVQVYYKADSGAILVTVGKDEPALTLPAIELTGPAGFSAAVPEGETRFAEAEPGTYRIVAPNATYGGYDYAARYGSSANSDGSFQVTVGAVKRVNLRYVATNGKLRLEFKGGGPAPKVALKRKVGSDYTLLESFVLPTTKSYERMDPATYAVALDGPYQSDGIDYALEFRRYDPSRSAWSPWFKESEARFDLIPGEETVIWMRAYPVTGKVTLHIDGPSDLQTTVTLAGLKPDGSLFKREFTRPGVYTVGNLVPGSYSLQASSGQDSAGNYYLVQGPESFLLAAGEAKDVTLSYGQAQEGTLVVFNVSTAYGPRWENEPAAYKTAVVEANSVSVPSDAWVVHRSFQPFLIPPGKDGWICTEDPITGTFITYKVSSFLQQPQNQWVDCLSYRGNEGSLLVRRVTASVAPISGYFFNEVSVLRDQVPSNFEARFRVEQDVNGGLYVREPAKVRSSDLTEDPNAAGRWRASKGEQLQDLTTVTQFMALGSYTGSQCDFWALDVKVIDPGGVIYTDSKTYSRQEHVTMPISVLGLTGKKAYLSVFAQCP</sequence>
<geneLocation type="plasmid" evidence="4 5">
    <name>pOCEPR01</name>
</geneLocation>
<dbReference type="GO" id="GO:0009279">
    <property type="term" value="C:cell outer membrane"/>
    <property type="evidence" value="ECO:0007669"/>
    <property type="project" value="UniProtKB-SubCell"/>
</dbReference>
<keyword evidence="4" id="KW-0614">Plasmid</keyword>
<evidence type="ECO:0000313" key="4">
    <source>
        <dbReference type="EMBL" id="ADR37808.1"/>
    </source>
</evidence>
<comment type="subcellular location">
    <subcellularLocation>
        <location evidence="1">Cell outer membrane</location>
    </subcellularLocation>
</comment>
<organism evidence="4 5">
    <name type="scientific">Oceanithermus profundus (strain DSM 14977 / NBRC 100410 / VKM B-2274 / 506)</name>
    <dbReference type="NCBI Taxonomy" id="670487"/>
    <lineage>
        <taxon>Bacteria</taxon>
        <taxon>Thermotogati</taxon>
        <taxon>Deinococcota</taxon>
        <taxon>Deinococci</taxon>
        <taxon>Thermales</taxon>
        <taxon>Thermaceae</taxon>
        <taxon>Oceanithermus</taxon>
    </lineage>
</organism>
<protein>
    <recommendedName>
        <fullName evidence="6">Prepilin-type N-terminal cleavage/methylation domain-containing protein</fullName>
    </recommendedName>
</protein>
<accession>E4UAM9</accession>
<name>E4UAM9_OCEP5</name>
<keyword evidence="2" id="KW-0998">Cell outer membrane</keyword>
<proteinExistence type="predicted"/>
<evidence type="ECO:0000256" key="2">
    <source>
        <dbReference type="ARBA" id="ARBA00023237"/>
    </source>
</evidence>
<evidence type="ECO:0000256" key="3">
    <source>
        <dbReference type="SAM" id="Phobius"/>
    </source>
</evidence>
<dbReference type="RefSeq" id="WP_013449787.1">
    <property type="nucleotide sequence ID" value="NC_014753.1"/>
</dbReference>
<dbReference type="PROSITE" id="PS00409">
    <property type="entry name" value="PROKAR_NTER_METHYL"/>
    <property type="match status" value="1"/>
</dbReference>
<dbReference type="EMBL" id="CP002362">
    <property type="protein sequence ID" value="ADR37808.1"/>
    <property type="molecule type" value="Genomic_DNA"/>
</dbReference>
<dbReference type="InterPro" id="IPR012902">
    <property type="entry name" value="N_methyl_site"/>
</dbReference>
<dbReference type="HOGENOM" id="CLU_367940_0_0_0"/>
<keyword evidence="5" id="KW-1185">Reference proteome</keyword>
<reference evidence="4 5" key="2">
    <citation type="journal article" date="2011" name="Stand. Genomic Sci.">
        <title>Complete genome sequence of Oceanithermus profundus type strain (506).</title>
        <authorList>
            <person name="Pati A."/>
            <person name="Zhang X."/>
            <person name="Lapidus A."/>
            <person name="Nolan M."/>
            <person name="Lucas S."/>
            <person name="Del Rio T.G."/>
            <person name="Tice H."/>
            <person name="Cheng J.F."/>
            <person name="Tapia R."/>
            <person name="Han C."/>
            <person name="Goodwin L."/>
            <person name="Pitluck S."/>
            <person name="Liolios K."/>
            <person name="Pagani I."/>
            <person name="Ivanova N."/>
            <person name="Mavromatis K."/>
            <person name="Chen A."/>
            <person name="Palaniappan K."/>
            <person name="Hauser L."/>
            <person name="Jeffries C.D."/>
            <person name="Brambilla E.M."/>
            <person name="Rohl A."/>
            <person name="Mwirichia R."/>
            <person name="Rohde M."/>
            <person name="Tindall B.J."/>
            <person name="Sikorski J."/>
            <person name="Wirth R."/>
            <person name="Goker M."/>
            <person name="Woyke T."/>
            <person name="Detter J.C."/>
            <person name="Bristow J."/>
            <person name="Eisen J.A."/>
            <person name="Markowitz V."/>
            <person name="Hugenholtz P."/>
            <person name="Kyrpides N.C."/>
            <person name="Klenk H.P."/>
            <person name="Land M."/>
        </authorList>
    </citation>
    <scope>NUCLEOTIDE SEQUENCE [LARGE SCALE GENOMIC DNA]</scope>
    <source>
        <strain evidence="5">DSM 14977 / NBRC 100410 / VKM B-2274 / 506</strain>
        <plasmid evidence="5">Plasmid pOCEPR01</plasmid>
    </source>
</reference>
<dbReference type="AlphaFoldDB" id="E4UAM9"/>
<evidence type="ECO:0000256" key="1">
    <source>
        <dbReference type="ARBA" id="ARBA00004442"/>
    </source>
</evidence>
<gene>
    <name evidence="4" type="ordered locus">Ocepr_2360</name>
</gene>
<dbReference type="KEGG" id="opr:Ocepr_2360"/>
<reference evidence="5" key="1">
    <citation type="submission" date="2010-11" db="EMBL/GenBank/DDBJ databases">
        <title>The complete sequence of plasmid of Oceanithermus profundus DSM 14977.</title>
        <authorList>
            <consortium name="US DOE Joint Genome Institute (JGI-PGF)"/>
            <person name="Lucas S."/>
            <person name="Copeland A."/>
            <person name="Lapidus A."/>
            <person name="Bruce D."/>
            <person name="Goodwin L."/>
            <person name="Pitluck S."/>
            <person name="Kyrpides N."/>
            <person name="Mavromatis K."/>
            <person name="Pagani I."/>
            <person name="Ivanova N."/>
            <person name="Zhang X."/>
            <person name="Brettin T."/>
            <person name="Detter J.C."/>
            <person name="Tapia R."/>
            <person name="Han C."/>
            <person name="Land M."/>
            <person name="Hauser L."/>
            <person name="Markowitz V."/>
            <person name="Cheng J.-F."/>
            <person name="Hugenholtz P."/>
            <person name="Woyke T."/>
            <person name="Wu D."/>
            <person name="Tindall B."/>
            <person name="Faehnrich R."/>
            <person name="Brambilla E."/>
            <person name="Klenk H.-P."/>
            <person name="Eisen J.A."/>
        </authorList>
    </citation>
    <scope>NUCLEOTIDE SEQUENCE [LARGE SCALE GENOMIC DNA]</scope>
    <source>
        <strain evidence="5">DSM 14977 / NBRC 100410 / VKM B-2274 / 506</strain>
        <plasmid evidence="5">Plasmid pOCEPR01</plasmid>
    </source>
</reference>
<evidence type="ECO:0000313" key="5">
    <source>
        <dbReference type="Proteomes" id="UP000008722"/>
    </source>
</evidence>
<keyword evidence="3" id="KW-0472">Membrane</keyword>